<dbReference type="Pfam" id="PF00072">
    <property type="entry name" value="Response_reg"/>
    <property type="match status" value="1"/>
</dbReference>
<evidence type="ECO:0000256" key="2">
    <source>
        <dbReference type="ARBA" id="ARBA00023015"/>
    </source>
</evidence>
<dbReference type="InterPro" id="IPR000792">
    <property type="entry name" value="Tscrpt_reg_LuxR_C"/>
</dbReference>
<protein>
    <submittedName>
        <fullName evidence="8">Response regulator</fullName>
    </submittedName>
</protein>
<dbReference type="EMBL" id="JBHLSV010000019">
    <property type="protein sequence ID" value="MFC0675146.1"/>
    <property type="molecule type" value="Genomic_DNA"/>
</dbReference>
<dbReference type="InterPro" id="IPR016032">
    <property type="entry name" value="Sig_transdc_resp-reg_C-effctor"/>
</dbReference>
<dbReference type="PANTHER" id="PTHR43214">
    <property type="entry name" value="TWO-COMPONENT RESPONSE REGULATOR"/>
    <property type="match status" value="1"/>
</dbReference>
<keyword evidence="2" id="KW-0805">Transcription regulation</keyword>
<dbReference type="Pfam" id="PF00196">
    <property type="entry name" value="GerE"/>
    <property type="match status" value="1"/>
</dbReference>
<keyword evidence="9" id="KW-1185">Reference proteome</keyword>
<dbReference type="InterPro" id="IPR001789">
    <property type="entry name" value="Sig_transdc_resp-reg_receiver"/>
</dbReference>
<dbReference type="PRINTS" id="PR00038">
    <property type="entry name" value="HTHLUXR"/>
</dbReference>
<keyword evidence="1 5" id="KW-0597">Phosphoprotein</keyword>
<dbReference type="PROSITE" id="PS50043">
    <property type="entry name" value="HTH_LUXR_2"/>
    <property type="match status" value="1"/>
</dbReference>
<reference evidence="8 9" key="1">
    <citation type="submission" date="2024-09" db="EMBL/GenBank/DDBJ databases">
        <authorList>
            <person name="Sun Q."/>
            <person name="Mori K."/>
        </authorList>
    </citation>
    <scope>NUCLEOTIDE SEQUENCE [LARGE SCALE GENOMIC DNA]</scope>
    <source>
        <strain evidence="8 9">CICC 10874</strain>
    </source>
</reference>
<organism evidence="8 9">
    <name type="scientific">Brachybacterium hainanense</name>
    <dbReference type="NCBI Taxonomy" id="1541174"/>
    <lineage>
        <taxon>Bacteria</taxon>
        <taxon>Bacillati</taxon>
        <taxon>Actinomycetota</taxon>
        <taxon>Actinomycetes</taxon>
        <taxon>Micrococcales</taxon>
        <taxon>Dermabacteraceae</taxon>
        <taxon>Brachybacterium</taxon>
    </lineage>
</organism>
<dbReference type="CDD" id="cd17535">
    <property type="entry name" value="REC_NarL-like"/>
    <property type="match status" value="1"/>
</dbReference>
<feature type="domain" description="Response regulatory" evidence="7">
    <location>
        <begin position="18"/>
        <end position="136"/>
    </location>
</feature>
<dbReference type="SUPFAM" id="SSF46894">
    <property type="entry name" value="C-terminal effector domain of the bipartite response regulators"/>
    <property type="match status" value="1"/>
</dbReference>
<evidence type="ECO:0000256" key="3">
    <source>
        <dbReference type="ARBA" id="ARBA00023125"/>
    </source>
</evidence>
<keyword evidence="4" id="KW-0804">Transcription</keyword>
<name>A0ABV6RDS3_9MICO</name>
<evidence type="ECO:0000313" key="8">
    <source>
        <dbReference type="EMBL" id="MFC0675146.1"/>
    </source>
</evidence>
<dbReference type="InterPro" id="IPR058245">
    <property type="entry name" value="NreC/VraR/RcsB-like_REC"/>
</dbReference>
<dbReference type="CDD" id="cd06170">
    <property type="entry name" value="LuxR_C_like"/>
    <property type="match status" value="1"/>
</dbReference>
<gene>
    <name evidence="8" type="ORF">ACFFF6_14375</name>
</gene>
<dbReference type="SMART" id="SM00448">
    <property type="entry name" value="REC"/>
    <property type="match status" value="1"/>
</dbReference>
<keyword evidence="3" id="KW-0238">DNA-binding</keyword>
<dbReference type="PROSITE" id="PS50110">
    <property type="entry name" value="RESPONSE_REGULATORY"/>
    <property type="match status" value="1"/>
</dbReference>
<dbReference type="InterPro" id="IPR011006">
    <property type="entry name" value="CheY-like_superfamily"/>
</dbReference>
<feature type="modified residue" description="4-aspartylphosphate" evidence="5">
    <location>
        <position position="69"/>
    </location>
</feature>
<comment type="caution">
    <text evidence="8">The sequence shown here is derived from an EMBL/GenBank/DDBJ whole genome shotgun (WGS) entry which is preliminary data.</text>
</comment>
<dbReference type="Proteomes" id="UP001589793">
    <property type="component" value="Unassembled WGS sequence"/>
</dbReference>
<evidence type="ECO:0000256" key="1">
    <source>
        <dbReference type="ARBA" id="ARBA00022553"/>
    </source>
</evidence>
<dbReference type="Gene3D" id="3.40.50.2300">
    <property type="match status" value="1"/>
</dbReference>
<dbReference type="InterPro" id="IPR039420">
    <property type="entry name" value="WalR-like"/>
</dbReference>
<evidence type="ECO:0000256" key="4">
    <source>
        <dbReference type="ARBA" id="ARBA00023163"/>
    </source>
</evidence>
<sequence>MSGAEQHGAGYRVPGPITVVIVDDQALVRTGLRTLAEHEGDIAVVGEAADGRAGAAQVRALRPDLVLMDLRMPGLDGLDATREILADPRCAGSRVLILTTFDEDEHVHAALRAGAAGYLLKDVSPQDLRAAIRTVAHGDSLLSPAVTATVMRAAARGAVAADPSALDGMGEREREILRLVGLGMTNDEIAAQLHLSPATARTYVSRLLASTGARDRPALVVLAYETGLVRPGQGAGTPPQPSARPMRQ</sequence>
<dbReference type="PANTHER" id="PTHR43214:SF24">
    <property type="entry name" value="TRANSCRIPTIONAL REGULATORY PROTEIN NARL-RELATED"/>
    <property type="match status" value="1"/>
</dbReference>
<feature type="domain" description="HTH luxR-type" evidence="6">
    <location>
        <begin position="162"/>
        <end position="227"/>
    </location>
</feature>
<accession>A0ABV6RDS3</accession>
<evidence type="ECO:0000256" key="5">
    <source>
        <dbReference type="PROSITE-ProRule" id="PRU00169"/>
    </source>
</evidence>
<evidence type="ECO:0000259" key="7">
    <source>
        <dbReference type="PROSITE" id="PS50110"/>
    </source>
</evidence>
<dbReference type="SMART" id="SM00421">
    <property type="entry name" value="HTH_LUXR"/>
    <property type="match status" value="1"/>
</dbReference>
<evidence type="ECO:0000259" key="6">
    <source>
        <dbReference type="PROSITE" id="PS50043"/>
    </source>
</evidence>
<dbReference type="RefSeq" id="WP_376981906.1">
    <property type="nucleotide sequence ID" value="NZ_JBHLSV010000019.1"/>
</dbReference>
<proteinExistence type="predicted"/>
<evidence type="ECO:0000313" key="9">
    <source>
        <dbReference type="Proteomes" id="UP001589793"/>
    </source>
</evidence>
<dbReference type="SUPFAM" id="SSF52172">
    <property type="entry name" value="CheY-like"/>
    <property type="match status" value="1"/>
</dbReference>